<sequence length="59" mass="6700">MGEAKRRQDQGLAPKNPNKDLRPKAPGLLIKFPRLPLYLGVLLAIYLIFDWIKLNSAVQ</sequence>
<organism evidence="3 4">
    <name type="scientific">Prochlorococcus marinus (strain MIT 9211)</name>
    <dbReference type="NCBI Taxonomy" id="93059"/>
    <lineage>
        <taxon>Bacteria</taxon>
        <taxon>Bacillati</taxon>
        <taxon>Cyanobacteriota</taxon>
        <taxon>Cyanophyceae</taxon>
        <taxon>Synechococcales</taxon>
        <taxon>Prochlorococcaceae</taxon>
        <taxon>Prochlorococcus</taxon>
    </lineage>
</organism>
<evidence type="ECO:0000256" key="2">
    <source>
        <dbReference type="SAM" id="Phobius"/>
    </source>
</evidence>
<dbReference type="STRING" id="93059.P9211_14581"/>
<dbReference type="HOGENOM" id="CLU_201209_0_0_3"/>
<evidence type="ECO:0000313" key="3">
    <source>
        <dbReference type="EMBL" id="ABX09389.1"/>
    </source>
</evidence>
<evidence type="ECO:0000313" key="4">
    <source>
        <dbReference type="Proteomes" id="UP000000788"/>
    </source>
</evidence>
<protein>
    <submittedName>
        <fullName evidence="3">Uncharacterized protein</fullName>
    </submittedName>
</protein>
<dbReference type="KEGG" id="pmj:P9211_14581"/>
<gene>
    <name evidence="3" type="ordered locus">P9211_14581</name>
</gene>
<reference evidence="3 4" key="1">
    <citation type="journal article" date="2007" name="PLoS Genet.">
        <title>Patterns and implications of gene gain and loss in the evolution of Prochlorococcus.</title>
        <authorList>
            <person name="Kettler G.C."/>
            <person name="Martiny A.C."/>
            <person name="Huang K."/>
            <person name="Zucker J."/>
            <person name="Coleman M.L."/>
            <person name="Rodrigue S."/>
            <person name="Chen F."/>
            <person name="Lapidus A."/>
            <person name="Ferriera S."/>
            <person name="Johnson J."/>
            <person name="Steglich C."/>
            <person name="Church G.M."/>
            <person name="Richardson P."/>
            <person name="Chisholm S.W."/>
        </authorList>
    </citation>
    <scope>NUCLEOTIDE SEQUENCE [LARGE SCALE GENOMIC DNA]</scope>
    <source>
        <strain evidence="4">MIT 9211</strain>
    </source>
</reference>
<keyword evidence="4" id="KW-1185">Reference proteome</keyword>
<dbReference type="OrthoDB" id="541627at2"/>
<dbReference type="RefSeq" id="WP_012196010.1">
    <property type="nucleotide sequence ID" value="NC_009976.1"/>
</dbReference>
<dbReference type="Proteomes" id="UP000000788">
    <property type="component" value="Chromosome"/>
</dbReference>
<feature type="transmembrane region" description="Helical" evidence="2">
    <location>
        <begin position="35"/>
        <end position="52"/>
    </location>
</feature>
<keyword evidence="2" id="KW-1133">Transmembrane helix</keyword>
<proteinExistence type="predicted"/>
<accession>A9BC27</accession>
<dbReference type="AlphaFoldDB" id="A9BC27"/>
<feature type="region of interest" description="Disordered" evidence="1">
    <location>
        <begin position="1"/>
        <end position="25"/>
    </location>
</feature>
<keyword evidence="2" id="KW-0472">Membrane</keyword>
<name>A9BC27_PROM4</name>
<dbReference type="EMBL" id="CP000878">
    <property type="protein sequence ID" value="ABX09389.1"/>
    <property type="molecule type" value="Genomic_DNA"/>
</dbReference>
<keyword evidence="2" id="KW-0812">Transmembrane</keyword>
<evidence type="ECO:0000256" key="1">
    <source>
        <dbReference type="SAM" id="MobiDB-lite"/>
    </source>
</evidence>